<reference evidence="3 4" key="1">
    <citation type="journal article" date="2017" name="Mol. Ecol.">
        <title>Comparative and population genomic landscape of Phellinus noxius: A hypervariable fungus causing root rot in trees.</title>
        <authorList>
            <person name="Chung C.L."/>
            <person name="Lee T.J."/>
            <person name="Akiba M."/>
            <person name="Lee H.H."/>
            <person name="Kuo T.H."/>
            <person name="Liu D."/>
            <person name="Ke H.M."/>
            <person name="Yokoi T."/>
            <person name="Roa M.B."/>
            <person name="Lu M.J."/>
            <person name="Chang Y.Y."/>
            <person name="Ann P.J."/>
            <person name="Tsai J.N."/>
            <person name="Chen C.Y."/>
            <person name="Tzean S.S."/>
            <person name="Ota Y."/>
            <person name="Hattori T."/>
            <person name="Sahashi N."/>
            <person name="Liou R.F."/>
            <person name="Kikuchi T."/>
            <person name="Tsai I.J."/>
        </authorList>
    </citation>
    <scope>NUCLEOTIDE SEQUENCE [LARGE SCALE GENOMIC DNA]</scope>
    <source>
        <strain evidence="3 4">FFPRI411160</strain>
    </source>
</reference>
<feature type="region of interest" description="Disordered" evidence="1">
    <location>
        <begin position="1"/>
        <end position="126"/>
    </location>
</feature>
<dbReference type="Pfam" id="PF24016">
    <property type="entry name" value="DUF7330"/>
    <property type="match status" value="1"/>
</dbReference>
<keyword evidence="4" id="KW-1185">Reference proteome</keyword>
<evidence type="ECO:0000313" key="4">
    <source>
        <dbReference type="Proteomes" id="UP000217199"/>
    </source>
</evidence>
<comment type="caution">
    <text evidence="3">The sequence shown here is derived from an EMBL/GenBank/DDBJ whole genome shotgun (WGS) entry which is preliminary data.</text>
</comment>
<proteinExistence type="predicted"/>
<evidence type="ECO:0000313" key="3">
    <source>
        <dbReference type="EMBL" id="PAV20435.1"/>
    </source>
</evidence>
<name>A0A286ULW0_9AGAM</name>
<evidence type="ECO:0000256" key="1">
    <source>
        <dbReference type="SAM" id="MobiDB-lite"/>
    </source>
</evidence>
<gene>
    <name evidence="3" type="ORF">PNOK_0306200</name>
</gene>
<dbReference type="AlphaFoldDB" id="A0A286ULW0"/>
<dbReference type="InterPro" id="IPR055754">
    <property type="entry name" value="DUF7330"/>
</dbReference>
<accession>A0A286ULW0</accession>
<feature type="compositionally biased region" description="Polar residues" evidence="1">
    <location>
        <begin position="83"/>
        <end position="92"/>
    </location>
</feature>
<protein>
    <recommendedName>
        <fullName evidence="2">DUF7330 domain-containing protein</fullName>
    </recommendedName>
</protein>
<feature type="compositionally biased region" description="Low complexity" evidence="1">
    <location>
        <begin position="57"/>
        <end position="77"/>
    </location>
</feature>
<feature type="domain" description="DUF7330" evidence="2">
    <location>
        <begin position="132"/>
        <end position="324"/>
    </location>
</feature>
<evidence type="ECO:0000259" key="2">
    <source>
        <dbReference type="Pfam" id="PF24016"/>
    </source>
</evidence>
<dbReference type="EMBL" id="NBII01000003">
    <property type="protein sequence ID" value="PAV20435.1"/>
    <property type="molecule type" value="Genomic_DNA"/>
</dbReference>
<feature type="compositionally biased region" description="Basic and acidic residues" evidence="1">
    <location>
        <begin position="1"/>
        <end position="10"/>
    </location>
</feature>
<dbReference type="InParanoid" id="A0A286ULW0"/>
<dbReference type="STRING" id="2282107.A0A286ULW0"/>
<dbReference type="Proteomes" id="UP000217199">
    <property type="component" value="Unassembled WGS sequence"/>
</dbReference>
<sequence length="348" mass="38181">MIIKDEKLIQEIDNLDDAEHPPPYTPAPTAPRVIVTQDTGRPSTKKVVVVVAEEDNSSTASTTNYPSSTSTSSSTSTLRPSKGGSSTPLSSFEDQKNNTRLGKKKRNEDSQFPRPPLPQTVRRMSHQHARFVNTSVRRQFIIDPYLPLLPETLIEYGESDEDYGPQLGGDMSEGGAEIRNLKLEGKNSNIDAEVWIISDGRDDIEDTLKKAYVDVRAMNGIVSVRMHSGPTSPFVLRVGSHNGNVHIALPRSFTGPMTLRVRNGWTSFSSSLSPNVTTFSEVHGTRKCFVGDFVESGYGRGDWLGSSVDATSLNGRIKICYYDESNDSTSNWSARGSSAILGRLFGSF</sequence>
<organism evidence="3 4">
    <name type="scientific">Pyrrhoderma noxium</name>
    <dbReference type="NCBI Taxonomy" id="2282107"/>
    <lineage>
        <taxon>Eukaryota</taxon>
        <taxon>Fungi</taxon>
        <taxon>Dikarya</taxon>
        <taxon>Basidiomycota</taxon>
        <taxon>Agaricomycotina</taxon>
        <taxon>Agaricomycetes</taxon>
        <taxon>Hymenochaetales</taxon>
        <taxon>Hymenochaetaceae</taxon>
        <taxon>Pyrrhoderma</taxon>
    </lineage>
</organism>
<dbReference type="OrthoDB" id="5289249at2759"/>